<evidence type="ECO:0000313" key="2">
    <source>
        <dbReference type="EMBL" id="MBM4713613.1"/>
    </source>
</evidence>
<dbReference type="PROSITE" id="PS51750">
    <property type="entry name" value="BRO_N"/>
    <property type="match status" value="1"/>
</dbReference>
<dbReference type="Pfam" id="PF03374">
    <property type="entry name" value="ANT"/>
    <property type="match status" value="1"/>
</dbReference>
<accession>A0AAE2W4G2</accession>
<evidence type="ECO:0000259" key="1">
    <source>
        <dbReference type="PROSITE" id="PS51750"/>
    </source>
</evidence>
<gene>
    <name evidence="2" type="ORF">GS551_05265</name>
</gene>
<dbReference type="InterPro" id="IPR003497">
    <property type="entry name" value="BRO_N_domain"/>
</dbReference>
<dbReference type="InterPro" id="IPR005039">
    <property type="entry name" value="Ant_C"/>
</dbReference>
<evidence type="ECO:0000313" key="3">
    <source>
        <dbReference type="Proteomes" id="UP000706122"/>
    </source>
</evidence>
<dbReference type="SMART" id="SM01040">
    <property type="entry name" value="Bro-N"/>
    <property type="match status" value="1"/>
</dbReference>
<organism evidence="2 3">
    <name type="scientific">Rhodococcus hoagii</name>
    <name type="common">Corynebacterium equii</name>
    <dbReference type="NCBI Taxonomy" id="43767"/>
    <lineage>
        <taxon>Bacteria</taxon>
        <taxon>Bacillati</taxon>
        <taxon>Actinomycetota</taxon>
        <taxon>Actinomycetes</taxon>
        <taxon>Mycobacteriales</taxon>
        <taxon>Nocardiaceae</taxon>
        <taxon>Prescottella</taxon>
    </lineage>
</organism>
<name>A0AAE2W4G2_RHOHA</name>
<dbReference type="Pfam" id="PF02498">
    <property type="entry name" value="Bro-N"/>
    <property type="match status" value="1"/>
</dbReference>
<feature type="domain" description="Bro-N" evidence="1">
    <location>
        <begin position="17"/>
        <end position="123"/>
    </location>
</feature>
<dbReference type="EMBL" id="WUYC01000001">
    <property type="protein sequence ID" value="MBM4713613.1"/>
    <property type="molecule type" value="Genomic_DNA"/>
</dbReference>
<dbReference type="PANTHER" id="PTHR36180">
    <property type="entry name" value="DNA-BINDING PROTEIN-RELATED-RELATED"/>
    <property type="match status" value="1"/>
</dbReference>
<dbReference type="AlphaFoldDB" id="A0AAE2W4G2"/>
<dbReference type="GO" id="GO:0003677">
    <property type="term" value="F:DNA binding"/>
    <property type="evidence" value="ECO:0007669"/>
    <property type="project" value="InterPro"/>
</dbReference>
<comment type="caution">
    <text evidence="2">The sequence shown here is derived from an EMBL/GenBank/DDBJ whole genome shotgun (WGS) entry which is preliminary data.</text>
</comment>
<sequence length="272" mass="30431">MPAADVQPNTQKEVDVSDATAQLVPFQYENERVRVLDIDGEPWFVLTDLCRVLGLGTPSRVRDRLAEGVSQTHTLQTSGGPQQMILVSEPGMYEVVIRSDKPEAARFRRWITAEVLPTIRRTGAYGTPALTGPELMARALVEAKQVLAAKDATIAELAPKAAYVDEFVADEDLIQFRTLANQLQIGEAALRETLIEHRWIYRVTGSRWSNSKGRKETIHQYRAFAEKKSYFRLRPLHKAPRVNGEVQQTLLLTPAGAEAVARNLARWNEDAA</sequence>
<proteinExistence type="predicted"/>
<dbReference type="Proteomes" id="UP000706122">
    <property type="component" value="Unassembled WGS sequence"/>
</dbReference>
<protein>
    <recommendedName>
        <fullName evidence="1">Bro-N domain-containing protein</fullName>
    </recommendedName>
</protein>
<dbReference type="PANTHER" id="PTHR36180:SF2">
    <property type="entry name" value="BRO FAMILY PROTEIN"/>
    <property type="match status" value="1"/>
</dbReference>
<reference evidence="2" key="1">
    <citation type="submission" date="2019-11" db="EMBL/GenBank/DDBJ databases">
        <title>Spread of Macrolides and rifampicin resistant Rhodococcus equi in clinical isolates in the USA.</title>
        <authorList>
            <person name="Alvarez-Narvaez S."/>
            <person name="Huber L."/>
            <person name="Cohen N.D."/>
            <person name="Slovis N."/>
            <person name="Greiter M."/>
            <person name="Giguere S."/>
            <person name="Hart K."/>
        </authorList>
    </citation>
    <scope>NUCLEOTIDE SEQUENCE</scope>
    <source>
        <strain evidence="2">Lh_5</strain>
    </source>
</reference>